<geneLocation type="plasmid" evidence="3">
    <name>puw386</name>
</geneLocation>
<dbReference type="InterPro" id="IPR000873">
    <property type="entry name" value="AMP-dep_synth/lig_dom"/>
</dbReference>
<dbReference type="SUPFAM" id="SSF56801">
    <property type="entry name" value="Acetyl-CoA synthetase-like"/>
    <property type="match status" value="1"/>
</dbReference>
<feature type="domain" description="AMP-dependent synthetase/ligase" evidence="1">
    <location>
        <begin position="40"/>
        <end position="408"/>
    </location>
</feature>
<dbReference type="AlphaFoldDB" id="A0AA92EFZ3"/>
<dbReference type="PANTHER" id="PTHR43767">
    <property type="entry name" value="LONG-CHAIN-FATTY-ACID--COA LIGASE"/>
    <property type="match status" value="1"/>
</dbReference>
<sequence length="569" mass="62643">MQCDHSACALCHRPSTRGPSSAAHACTWRYPMIRTLADYFDKTLENVPEKVALHFGKRSYSYREFDHVTRAIIQSLQDIGVQRQDRIVICLGNVPETLMMFWAALRMGVCASVIAPDQGADKIRFIVADAEPKALVCQIELANEIKSDEMFANGSVRLVAHCRDDAQRALVPAAAHCLQDWLARSIDPAPFWAQPLSIDLASIIFTSGSTGQPKGVVMGHDNMVAACDSITRYLGLEVNDVILVVLPLSFDYGLYQAIMAVAVGATIVLEQGLLNPATVFKRIDEHLCTVMPIVPSLSTLLGEFRPRVTASLASVRMVTNTGAALTSKHVDIVRQVFPDAQLFSMYGLTECKRCTYLPPNDLARKPDSVGVAIPNTEIIVVDDQNQPCPPGVVGQLVVRGATVMRGYWRRPELTARRIGVHPVYGDRALYTGDFGYLDEDGYFFFVGRADETMKIRGRKVSPFEVETAIRAFPDVTDVAIAPIPQPETADDAFVAFVRGAFGDDFEDLMEAEAHRRLAAYQRPLRFFHIHSLPTSTNGKIDRKRLVQMAQERLAVATPTLHAAGVAVGV</sequence>
<keyword evidence="2" id="KW-0378">Hydrolase</keyword>
<protein>
    <submittedName>
        <fullName evidence="2">Aminopeptidase</fullName>
    </submittedName>
</protein>
<keyword evidence="2" id="KW-0031">Aminopeptidase</keyword>
<dbReference type="PANTHER" id="PTHR43767:SF10">
    <property type="entry name" value="SURFACTIN SYNTHASE SUBUNIT 1"/>
    <property type="match status" value="1"/>
</dbReference>
<dbReference type="Gene3D" id="3.40.50.12780">
    <property type="entry name" value="N-terminal domain of ligase-like"/>
    <property type="match status" value="1"/>
</dbReference>
<evidence type="ECO:0000313" key="2">
    <source>
        <dbReference type="EMBL" id="QCX50982.1"/>
    </source>
</evidence>
<dbReference type="Pfam" id="PF00501">
    <property type="entry name" value="AMP-binding"/>
    <property type="match status" value="1"/>
</dbReference>
<proteinExistence type="predicted"/>
<dbReference type="Proteomes" id="UP000310553">
    <property type="component" value="Plasmid pUW386"/>
</dbReference>
<dbReference type="GO" id="GO:0004177">
    <property type="term" value="F:aminopeptidase activity"/>
    <property type="evidence" value="ECO:0007669"/>
    <property type="project" value="UniProtKB-KW"/>
</dbReference>
<evidence type="ECO:0000313" key="3">
    <source>
        <dbReference type="Proteomes" id="UP000310553"/>
    </source>
</evidence>
<organism evidence="2 3">
    <name type="scientific">Ralstonia solanacearum</name>
    <name type="common">Pseudomonas solanacearum</name>
    <dbReference type="NCBI Taxonomy" id="305"/>
    <lineage>
        <taxon>Bacteria</taxon>
        <taxon>Pseudomonadati</taxon>
        <taxon>Pseudomonadota</taxon>
        <taxon>Betaproteobacteria</taxon>
        <taxon>Burkholderiales</taxon>
        <taxon>Burkholderiaceae</taxon>
        <taxon>Ralstonia</taxon>
        <taxon>Ralstonia solanacearum species complex</taxon>
    </lineage>
</organism>
<dbReference type="InterPro" id="IPR050237">
    <property type="entry name" value="ATP-dep_AMP-bd_enzyme"/>
</dbReference>
<accession>A0AA92EFZ3</accession>
<dbReference type="PROSITE" id="PS00455">
    <property type="entry name" value="AMP_BINDING"/>
    <property type="match status" value="1"/>
</dbReference>
<dbReference type="InterPro" id="IPR045851">
    <property type="entry name" value="AMP-bd_C_sf"/>
</dbReference>
<dbReference type="InterPro" id="IPR042099">
    <property type="entry name" value="ANL_N_sf"/>
</dbReference>
<gene>
    <name evidence="2" type="ORF">E7Z57_17785</name>
</gene>
<keyword evidence="2" id="KW-0614">Plasmid</keyword>
<reference evidence="2 3" key="1">
    <citation type="submission" date="2019-04" db="EMBL/GenBank/DDBJ databases">
        <title>Complete Genome of UW386 and Higher Quality Genome of UW700.</title>
        <authorList>
            <person name="Jacobs J."/>
            <person name="Perez A."/>
            <person name="Steidl O."/>
            <person name="Allen C."/>
        </authorList>
    </citation>
    <scope>NUCLEOTIDE SEQUENCE [LARGE SCALE GENOMIC DNA]</scope>
    <source>
        <strain evidence="2 3">UW386</strain>
        <plasmid evidence="3">puw386</plasmid>
    </source>
</reference>
<dbReference type="InterPro" id="IPR020845">
    <property type="entry name" value="AMP-binding_CS"/>
</dbReference>
<dbReference type="EMBL" id="CP039340">
    <property type="protein sequence ID" value="QCX50982.1"/>
    <property type="molecule type" value="Genomic_DNA"/>
</dbReference>
<evidence type="ECO:0000259" key="1">
    <source>
        <dbReference type="Pfam" id="PF00501"/>
    </source>
</evidence>
<name>A0AA92EFZ3_RALSL</name>
<keyword evidence="2" id="KW-0645">Protease</keyword>
<dbReference type="Gene3D" id="3.30.300.30">
    <property type="match status" value="1"/>
</dbReference>